<dbReference type="SUPFAM" id="SSF53244">
    <property type="entry name" value="MurD-like peptide ligases, peptide-binding domain"/>
    <property type="match status" value="1"/>
</dbReference>
<evidence type="ECO:0000256" key="8">
    <source>
        <dbReference type="ARBA" id="ARBA00023306"/>
    </source>
</evidence>
<reference evidence="14" key="1">
    <citation type="submission" date="2020-08" db="EMBL/GenBank/DDBJ databases">
        <title>Novel species isolated from subtropical streams in China.</title>
        <authorList>
            <person name="Lu H."/>
        </authorList>
    </citation>
    <scope>NUCLEOTIDE SEQUENCE</scope>
    <source>
        <strain evidence="14">CY7W</strain>
    </source>
</reference>
<keyword evidence="4 10" id="KW-0547">Nucleotide-binding</keyword>
<evidence type="ECO:0000256" key="5">
    <source>
        <dbReference type="ARBA" id="ARBA00022840"/>
    </source>
</evidence>
<comment type="catalytic activity">
    <reaction evidence="10 11">
        <text>D-alanyl-D-alanine + UDP-N-acetyl-alpha-D-muramoyl-L-alanyl-gamma-D-glutamyl-meso-2,6-diaminopimelate + ATP = UDP-N-acetyl-alpha-D-muramoyl-L-alanyl-gamma-D-glutamyl-meso-2,6-diaminopimeloyl-D-alanyl-D-alanine + ADP + phosphate + H(+)</text>
        <dbReference type="Rhea" id="RHEA:28374"/>
        <dbReference type="ChEBI" id="CHEBI:15378"/>
        <dbReference type="ChEBI" id="CHEBI:30616"/>
        <dbReference type="ChEBI" id="CHEBI:43474"/>
        <dbReference type="ChEBI" id="CHEBI:57822"/>
        <dbReference type="ChEBI" id="CHEBI:61386"/>
        <dbReference type="ChEBI" id="CHEBI:83905"/>
        <dbReference type="ChEBI" id="CHEBI:456216"/>
        <dbReference type="EC" id="6.3.2.10"/>
    </reaction>
</comment>
<dbReference type="PANTHER" id="PTHR43024:SF1">
    <property type="entry name" value="UDP-N-ACETYLMURAMOYL-TRIPEPTIDE--D-ALANYL-D-ALANINE LIGASE"/>
    <property type="match status" value="1"/>
</dbReference>
<dbReference type="SUPFAM" id="SSF63418">
    <property type="entry name" value="MurE/MurF N-terminal domain"/>
    <property type="match status" value="1"/>
</dbReference>
<dbReference type="Gene3D" id="3.90.190.20">
    <property type="entry name" value="Mur ligase, C-terminal domain"/>
    <property type="match status" value="1"/>
</dbReference>
<dbReference type="AlphaFoldDB" id="A0A923KSB3"/>
<dbReference type="InterPro" id="IPR036615">
    <property type="entry name" value="Mur_ligase_C_dom_sf"/>
</dbReference>
<dbReference type="InterPro" id="IPR051046">
    <property type="entry name" value="MurCDEF_CellWall_CoF430Synth"/>
</dbReference>
<protein>
    <recommendedName>
        <fullName evidence="10 11">UDP-N-acetylmuramoyl-tripeptide--D-alanyl-D-alanine ligase</fullName>
        <ecNumber evidence="10 11">6.3.2.10</ecNumber>
    </recommendedName>
    <alternativeName>
        <fullName evidence="10">D-alanyl-D-alanine-adding enzyme</fullName>
    </alternativeName>
</protein>
<dbReference type="EC" id="6.3.2.10" evidence="10 11"/>
<dbReference type="InterPro" id="IPR036565">
    <property type="entry name" value="Mur-like_cat_sf"/>
</dbReference>
<keyword evidence="2 10" id="KW-0436">Ligase</keyword>
<dbReference type="NCBIfam" id="TIGR01143">
    <property type="entry name" value="murF"/>
    <property type="match status" value="1"/>
</dbReference>
<comment type="similarity">
    <text evidence="10">Belongs to the MurCDEF family. MurF subfamily.</text>
</comment>
<evidence type="ECO:0000256" key="9">
    <source>
        <dbReference type="ARBA" id="ARBA00023316"/>
    </source>
</evidence>
<dbReference type="Pfam" id="PF08245">
    <property type="entry name" value="Mur_ligase_M"/>
    <property type="match status" value="1"/>
</dbReference>
<dbReference type="EMBL" id="JACOGG010000004">
    <property type="protein sequence ID" value="MBC3934744.1"/>
    <property type="molecule type" value="Genomic_DNA"/>
</dbReference>
<dbReference type="SUPFAM" id="SSF53623">
    <property type="entry name" value="MurD-like peptide ligases, catalytic domain"/>
    <property type="match status" value="1"/>
</dbReference>
<dbReference type="GO" id="GO:0051301">
    <property type="term" value="P:cell division"/>
    <property type="evidence" value="ECO:0007669"/>
    <property type="project" value="UniProtKB-KW"/>
</dbReference>
<dbReference type="GO" id="GO:0005737">
    <property type="term" value="C:cytoplasm"/>
    <property type="evidence" value="ECO:0007669"/>
    <property type="project" value="UniProtKB-SubCell"/>
</dbReference>
<feature type="binding site" evidence="10">
    <location>
        <begin position="111"/>
        <end position="117"/>
    </location>
    <ligand>
        <name>ATP</name>
        <dbReference type="ChEBI" id="CHEBI:30616"/>
    </ligand>
</feature>
<dbReference type="GO" id="GO:0009252">
    <property type="term" value="P:peptidoglycan biosynthetic process"/>
    <property type="evidence" value="ECO:0007669"/>
    <property type="project" value="UniProtKB-UniRule"/>
</dbReference>
<dbReference type="GO" id="GO:0047480">
    <property type="term" value="F:UDP-N-acetylmuramoyl-tripeptide-D-alanyl-D-alanine ligase activity"/>
    <property type="evidence" value="ECO:0007669"/>
    <property type="project" value="UniProtKB-UniRule"/>
</dbReference>
<evidence type="ECO:0000313" key="14">
    <source>
        <dbReference type="EMBL" id="MBC3934744.1"/>
    </source>
</evidence>
<sequence>MQTTLQHLLPALSQARFHTNLTADVSLSGVTTDSRRIAPGNLFVALRGDNFDAHDFLEQVASSSAAAVIAERVPANFALPAIIVPDTKLALAETGRYWRQQFTLPVIGVTGSNGKTTVKEMIASILATAFGETARLSTSGNLNNEIGVPLTLLGLTSQHRAAVIEMGMNHPGEIALLASVAQPGVVLVNNAQREHQEFMQTVQAVAEENGSAILALPQDGVAVFPYADEYSALWTAYAKESGQRRILRFGLQAEAEVSACYVPQQFGSLLTASFLGRSLSIRLHAAGEHNVLNALAAAACCLAIGIADAQIVQGLEAFAPVKGRLQAQTLCNGALLIDDTYNANPDSVRAAIDVLRQSAGPRILVLGDMGEVGVNGPQFHAEIGAYARESGITHLYLLGELVAHAVSAYGAGAQHFANVEGLQSALAAALTADCTVLVKGSRFMKMERVVQYLASQTEFVSTHQ</sequence>
<feature type="domain" description="Mur ligase C-terminal" evidence="12">
    <location>
        <begin position="323"/>
        <end position="442"/>
    </location>
</feature>
<dbReference type="Gene3D" id="3.40.1190.10">
    <property type="entry name" value="Mur-like, catalytic domain"/>
    <property type="match status" value="1"/>
</dbReference>
<evidence type="ECO:0000256" key="2">
    <source>
        <dbReference type="ARBA" id="ARBA00022598"/>
    </source>
</evidence>
<evidence type="ECO:0000259" key="12">
    <source>
        <dbReference type="Pfam" id="PF02875"/>
    </source>
</evidence>
<keyword evidence="15" id="KW-1185">Reference proteome</keyword>
<dbReference type="RefSeq" id="WP_186880359.1">
    <property type="nucleotide sequence ID" value="NZ_JACOGG010000004.1"/>
</dbReference>
<proteinExistence type="inferred from homology"/>
<keyword evidence="7 10" id="KW-0573">Peptidoglycan synthesis</keyword>
<comment type="caution">
    <text evidence="14">The sequence shown here is derived from an EMBL/GenBank/DDBJ whole genome shotgun (WGS) entry which is preliminary data.</text>
</comment>
<keyword evidence="6 10" id="KW-0133">Cell shape</keyword>
<gene>
    <name evidence="10 14" type="primary">murF</name>
    <name evidence="14" type="ORF">H8K47_05165</name>
</gene>
<keyword evidence="3 10" id="KW-0132">Cell division</keyword>
<keyword evidence="1 10" id="KW-0963">Cytoplasm</keyword>
<evidence type="ECO:0000256" key="6">
    <source>
        <dbReference type="ARBA" id="ARBA00022960"/>
    </source>
</evidence>
<comment type="subcellular location">
    <subcellularLocation>
        <location evidence="10 11">Cytoplasm</location>
    </subcellularLocation>
</comment>
<feature type="domain" description="Mur ligase central" evidence="13">
    <location>
        <begin position="109"/>
        <end position="300"/>
    </location>
</feature>
<evidence type="ECO:0000256" key="10">
    <source>
        <dbReference type="HAMAP-Rule" id="MF_02019"/>
    </source>
</evidence>
<dbReference type="GO" id="GO:0008360">
    <property type="term" value="P:regulation of cell shape"/>
    <property type="evidence" value="ECO:0007669"/>
    <property type="project" value="UniProtKB-KW"/>
</dbReference>
<evidence type="ECO:0000259" key="13">
    <source>
        <dbReference type="Pfam" id="PF08245"/>
    </source>
</evidence>
<evidence type="ECO:0000256" key="4">
    <source>
        <dbReference type="ARBA" id="ARBA00022741"/>
    </source>
</evidence>
<comment type="pathway">
    <text evidence="10 11">Cell wall biogenesis; peptidoglycan biosynthesis.</text>
</comment>
<dbReference type="InterPro" id="IPR004101">
    <property type="entry name" value="Mur_ligase_C"/>
</dbReference>
<dbReference type="InterPro" id="IPR005863">
    <property type="entry name" value="UDP-N-AcMur_synth"/>
</dbReference>
<dbReference type="GO" id="GO:0071555">
    <property type="term" value="P:cell wall organization"/>
    <property type="evidence" value="ECO:0007669"/>
    <property type="project" value="UniProtKB-KW"/>
</dbReference>
<dbReference type="HAMAP" id="MF_02019">
    <property type="entry name" value="MurF"/>
    <property type="match status" value="1"/>
</dbReference>
<keyword evidence="9 10" id="KW-0961">Cell wall biogenesis/degradation</keyword>
<dbReference type="InterPro" id="IPR013221">
    <property type="entry name" value="Mur_ligase_cen"/>
</dbReference>
<dbReference type="Pfam" id="PF02875">
    <property type="entry name" value="Mur_ligase_C"/>
    <property type="match status" value="1"/>
</dbReference>
<keyword evidence="5 10" id="KW-0067">ATP-binding</keyword>
<dbReference type="GO" id="GO:0005524">
    <property type="term" value="F:ATP binding"/>
    <property type="evidence" value="ECO:0007669"/>
    <property type="project" value="UniProtKB-UniRule"/>
</dbReference>
<accession>A0A923KSB3</accession>
<dbReference type="Gene3D" id="3.40.1390.10">
    <property type="entry name" value="MurE/MurF, N-terminal domain"/>
    <property type="match status" value="1"/>
</dbReference>
<evidence type="ECO:0000256" key="7">
    <source>
        <dbReference type="ARBA" id="ARBA00022984"/>
    </source>
</evidence>
<dbReference type="Proteomes" id="UP000612361">
    <property type="component" value="Unassembled WGS sequence"/>
</dbReference>
<name>A0A923KSB3_9BURK</name>
<evidence type="ECO:0000313" key="15">
    <source>
        <dbReference type="Proteomes" id="UP000612361"/>
    </source>
</evidence>
<evidence type="ECO:0000256" key="11">
    <source>
        <dbReference type="RuleBase" id="RU004136"/>
    </source>
</evidence>
<dbReference type="InterPro" id="IPR035911">
    <property type="entry name" value="MurE/MurF_N"/>
</dbReference>
<comment type="function">
    <text evidence="10 11">Involved in cell wall formation. Catalyzes the final step in the synthesis of UDP-N-acetylmuramoyl-pentapeptide, the precursor of murein.</text>
</comment>
<evidence type="ECO:0000256" key="3">
    <source>
        <dbReference type="ARBA" id="ARBA00022618"/>
    </source>
</evidence>
<dbReference type="PANTHER" id="PTHR43024">
    <property type="entry name" value="UDP-N-ACETYLMURAMOYL-TRIPEPTIDE--D-ALANYL-D-ALANINE LIGASE"/>
    <property type="match status" value="1"/>
</dbReference>
<keyword evidence="8 10" id="KW-0131">Cell cycle</keyword>
<organism evidence="14 15">
    <name type="scientific">Undibacterium rugosum</name>
    <dbReference type="NCBI Taxonomy" id="2762291"/>
    <lineage>
        <taxon>Bacteria</taxon>
        <taxon>Pseudomonadati</taxon>
        <taxon>Pseudomonadota</taxon>
        <taxon>Betaproteobacteria</taxon>
        <taxon>Burkholderiales</taxon>
        <taxon>Oxalobacteraceae</taxon>
        <taxon>Undibacterium</taxon>
    </lineage>
</organism>
<evidence type="ECO:0000256" key="1">
    <source>
        <dbReference type="ARBA" id="ARBA00022490"/>
    </source>
</evidence>